<evidence type="ECO:0000256" key="1">
    <source>
        <dbReference type="SAM" id="Phobius"/>
    </source>
</evidence>
<evidence type="ECO:0000313" key="3">
    <source>
        <dbReference type="Proteomes" id="UP000001916"/>
    </source>
</evidence>
<dbReference type="InterPro" id="IPR011250">
    <property type="entry name" value="OMP/PagP_B-barrel"/>
</dbReference>
<evidence type="ECO:0008006" key="4">
    <source>
        <dbReference type="Google" id="ProtNLM"/>
    </source>
</evidence>
<protein>
    <recommendedName>
        <fullName evidence="4">Outer membrane protein beta-barrel domain-containing protein</fullName>
    </recommendedName>
</protein>
<dbReference type="SUPFAM" id="SSF56925">
    <property type="entry name" value="OMPA-like"/>
    <property type="match status" value="1"/>
</dbReference>
<accession>D7BEG4</accession>
<gene>
    <name evidence="2" type="ordered locus">Mesil_1313</name>
</gene>
<dbReference type="RefSeq" id="WP_013157777.1">
    <property type="nucleotide sequence ID" value="NC_014212.1"/>
</dbReference>
<reference evidence="2 3" key="1">
    <citation type="journal article" date="2010" name="Stand. Genomic Sci.">
        <title>Complete genome sequence of Meiothermus silvanus type strain (VI-R2).</title>
        <authorList>
            <person name="Sikorski J."/>
            <person name="Tindall B.J."/>
            <person name="Lowry S."/>
            <person name="Lucas S."/>
            <person name="Nolan M."/>
            <person name="Copeland A."/>
            <person name="Glavina Del Rio T."/>
            <person name="Tice H."/>
            <person name="Cheng J.F."/>
            <person name="Han C."/>
            <person name="Pitluck S."/>
            <person name="Liolios K."/>
            <person name="Ivanova N."/>
            <person name="Mavromatis K."/>
            <person name="Mikhailova N."/>
            <person name="Pati A."/>
            <person name="Goodwin L."/>
            <person name="Chen A."/>
            <person name="Palaniappan K."/>
            <person name="Land M."/>
            <person name="Hauser L."/>
            <person name="Chang Y.J."/>
            <person name="Jeffries C.D."/>
            <person name="Rohde M."/>
            <person name="Goker M."/>
            <person name="Woyke T."/>
            <person name="Bristow J."/>
            <person name="Eisen J.A."/>
            <person name="Markowitz V."/>
            <person name="Hugenholtz P."/>
            <person name="Kyrpides N.C."/>
            <person name="Klenk H.P."/>
            <person name="Lapidus A."/>
        </authorList>
    </citation>
    <scope>NUCLEOTIDE SEQUENCE [LARGE SCALE GENOMIC DNA]</scope>
    <source>
        <strain evidence="3">ATCC 700542 / DSM 9946 / VI-R2</strain>
    </source>
</reference>
<organism evidence="2 3">
    <name type="scientific">Allomeiothermus silvanus (strain ATCC 700542 / DSM 9946 / NBRC 106475 / NCIMB 13440 / VI-R2)</name>
    <name type="common">Thermus silvanus</name>
    <dbReference type="NCBI Taxonomy" id="526227"/>
    <lineage>
        <taxon>Bacteria</taxon>
        <taxon>Thermotogati</taxon>
        <taxon>Deinococcota</taxon>
        <taxon>Deinococci</taxon>
        <taxon>Thermales</taxon>
        <taxon>Thermaceae</taxon>
        <taxon>Allomeiothermus</taxon>
    </lineage>
</organism>
<dbReference type="OrthoDB" id="9965840at2"/>
<keyword evidence="3" id="KW-1185">Reference proteome</keyword>
<feature type="transmembrane region" description="Helical" evidence="1">
    <location>
        <begin position="36"/>
        <end position="59"/>
    </location>
</feature>
<evidence type="ECO:0000313" key="2">
    <source>
        <dbReference type="EMBL" id="ADH63207.1"/>
    </source>
</evidence>
<dbReference type="KEGG" id="msv:Mesil_1313"/>
<sequence>MGARASLDLAFAGTAVGVLTVAPVATFDITNGGVFVGPSIGVGFGGGAASFGFGVLGGIEYNLSPELMLYGQTALNIAPGFSGNLVAGADFEISSPVSVFTEARVLFGGGASAFGLAAGINYRM</sequence>
<dbReference type="HOGENOM" id="CLU_2001165_0_0_0"/>
<dbReference type="EMBL" id="CP002042">
    <property type="protein sequence ID" value="ADH63207.1"/>
    <property type="molecule type" value="Genomic_DNA"/>
</dbReference>
<keyword evidence="1" id="KW-1133">Transmembrane helix</keyword>
<dbReference type="Proteomes" id="UP000001916">
    <property type="component" value="Chromosome"/>
</dbReference>
<dbReference type="AlphaFoldDB" id="D7BEG4"/>
<keyword evidence="1" id="KW-0472">Membrane</keyword>
<name>D7BEG4_ALLS1</name>
<keyword evidence="1" id="KW-0812">Transmembrane</keyword>
<proteinExistence type="predicted"/>